<protein>
    <submittedName>
        <fullName evidence="6">Uncharacterized protein</fullName>
    </submittedName>
</protein>
<name>A0A086TMG1_9FUNG</name>
<organism evidence="6 7">
    <name type="scientific">Podila verticillata NRRL 6337</name>
    <dbReference type="NCBI Taxonomy" id="1069443"/>
    <lineage>
        <taxon>Eukaryota</taxon>
        <taxon>Fungi</taxon>
        <taxon>Fungi incertae sedis</taxon>
        <taxon>Mucoromycota</taxon>
        <taxon>Mortierellomycotina</taxon>
        <taxon>Mortierellomycetes</taxon>
        <taxon>Mortierellales</taxon>
        <taxon>Mortierellaceae</taxon>
        <taxon>Podila</taxon>
    </lineage>
</organism>
<keyword evidence="2 5" id="KW-0812">Transmembrane</keyword>
<gene>
    <name evidence="6" type="ORF">MVEG_11175</name>
</gene>
<keyword evidence="4 5" id="KW-0472">Membrane</keyword>
<evidence type="ECO:0000313" key="7">
    <source>
        <dbReference type="Proteomes" id="UP000243308"/>
    </source>
</evidence>
<dbReference type="PANTHER" id="PTHR12242">
    <property type="entry name" value="OS02G0130600 PROTEIN-RELATED"/>
    <property type="match status" value="1"/>
</dbReference>
<evidence type="ECO:0000256" key="5">
    <source>
        <dbReference type="SAM" id="Phobius"/>
    </source>
</evidence>
<dbReference type="InterPro" id="IPR006838">
    <property type="entry name" value="ADTRP_AIG1"/>
</dbReference>
<feature type="transmembrane region" description="Helical" evidence="5">
    <location>
        <begin position="169"/>
        <end position="189"/>
    </location>
</feature>
<evidence type="ECO:0000256" key="2">
    <source>
        <dbReference type="ARBA" id="ARBA00022692"/>
    </source>
</evidence>
<dbReference type="AlphaFoldDB" id="A0A086TMG1"/>
<dbReference type="PANTHER" id="PTHR12242:SF1">
    <property type="entry name" value="MYND-TYPE DOMAIN-CONTAINING PROTEIN"/>
    <property type="match status" value="1"/>
</dbReference>
<comment type="subcellular location">
    <subcellularLocation>
        <location evidence="1">Endomembrane system</location>
        <topology evidence="1">Multi-pass membrane protein</topology>
    </subcellularLocation>
</comment>
<feature type="transmembrane region" description="Helical" evidence="5">
    <location>
        <begin position="59"/>
        <end position="83"/>
    </location>
</feature>
<dbReference type="Pfam" id="PF04750">
    <property type="entry name" value="Far-17a_AIG1"/>
    <property type="match status" value="1"/>
</dbReference>
<dbReference type="Proteomes" id="UP000243308">
    <property type="component" value="Unassembled WGS sequence"/>
</dbReference>
<keyword evidence="7" id="KW-1185">Reference proteome</keyword>
<feature type="transmembrane region" description="Helical" evidence="5">
    <location>
        <begin position="27"/>
        <end position="47"/>
    </location>
</feature>
<reference evidence="6 7" key="1">
    <citation type="submission" date="2011-02" db="EMBL/GenBank/DDBJ databases">
        <title>The Genome Sequence of Mortierella verticillata NRRL 6337.</title>
        <authorList>
            <consortium name="The Broad Institute Genome Sequencing Platform"/>
            <person name="Russ C."/>
            <person name="Cuomo C."/>
            <person name="Burger G."/>
            <person name="Gray M.W."/>
            <person name="Holland P.W.H."/>
            <person name="King N."/>
            <person name="Lang F.B.F."/>
            <person name="Roger A.J."/>
            <person name="Ruiz-Trillo I."/>
            <person name="Young S.K."/>
            <person name="Zeng Q."/>
            <person name="Gargeya S."/>
            <person name="Alvarado L."/>
            <person name="Berlin A."/>
            <person name="Chapman S.B."/>
            <person name="Chen Z."/>
            <person name="Freedman E."/>
            <person name="Gellesch M."/>
            <person name="Goldberg J."/>
            <person name="Griggs A."/>
            <person name="Gujja S."/>
            <person name="Heilman E."/>
            <person name="Heiman D."/>
            <person name="Howarth C."/>
            <person name="Mehta T."/>
            <person name="Neiman D."/>
            <person name="Pearson M."/>
            <person name="Roberts A."/>
            <person name="Saif S."/>
            <person name="Shea T."/>
            <person name="Shenoy N."/>
            <person name="Sisk P."/>
            <person name="Stolte C."/>
            <person name="Sykes S."/>
            <person name="White J."/>
            <person name="Yandava C."/>
            <person name="Haas B."/>
            <person name="Nusbaum C."/>
            <person name="Birren B."/>
        </authorList>
    </citation>
    <scope>NUCLEOTIDE SEQUENCE [LARGE SCALE GENOMIC DNA]</scope>
    <source>
        <strain evidence="6 7">NRRL 6337</strain>
    </source>
</reference>
<accession>A0A086TMG1</accession>
<dbReference type="GO" id="GO:0016020">
    <property type="term" value="C:membrane"/>
    <property type="evidence" value="ECO:0007669"/>
    <property type="project" value="InterPro"/>
</dbReference>
<proteinExistence type="predicted"/>
<dbReference type="GO" id="GO:0012505">
    <property type="term" value="C:endomembrane system"/>
    <property type="evidence" value="ECO:0007669"/>
    <property type="project" value="UniProtKB-SubCell"/>
</dbReference>
<dbReference type="EMBL" id="KN042429">
    <property type="protein sequence ID" value="KFH63138.1"/>
    <property type="molecule type" value="Genomic_DNA"/>
</dbReference>
<feature type="transmembrane region" description="Helical" evidence="5">
    <location>
        <begin position="103"/>
        <end position="126"/>
    </location>
</feature>
<keyword evidence="3 5" id="KW-1133">Transmembrane helix</keyword>
<evidence type="ECO:0000256" key="3">
    <source>
        <dbReference type="ARBA" id="ARBA00022989"/>
    </source>
</evidence>
<sequence>MGLSTFLRFDSFDAERSVTSFFVQPKVLIVTRVLGLIYLVAVLAGALATTSSLKYFIQFFTNIGWVALTLYYLWALILSVQYYRLSEFERTQWAKKGNRVIQIIFWIVYSSQAVYHMLIPLIFWALMRKYQRPHTGVYEWATVSEHTTNVVFMALEMTLTRMTMDVRHIVFTLGFVLLYLLMAFVDHWINGTWVYSALDYETMGWTKVGLFYVVVAVGMTVVYLILWKLHQIKERRGVQRQQRQLQARLESDIESVASQEPSKLEKLESK</sequence>
<feature type="transmembrane region" description="Helical" evidence="5">
    <location>
        <begin position="209"/>
        <end position="227"/>
    </location>
</feature>
<dbReference type="OrthoDB" id="419711at2759"/>
<evidence type="ECO:0000313" key="6">
    <source>
        <dbReference type="EMBL" id="KFH63138.1"/>
    </source>
</evidence>
<evidence type="ECO:0000256" key="1">
    <source>
        <dbReference type="ARBA" id="ARBA00004127"/>
    </source>
</evidence>
<evidence type="ECO:0000256" key="4">
    <source>
        <dbReference type="ARBA" id="ARBA00023136"/>
    </source>
</evidence>